<dbReference type="RefSeq" id="WP_010943264.1">
    <property type="nucleotide sequence ID" value="NC_002939.5"/>
</dbReference>
<dbReference type="Pfam" id="PF17785">
    <property type="entry name" value="PUA_3"/>
    <property type="match status" value="1"/>
</dbReference>
<comment type="similarity">
    <text evidence="8">Belongs to the methyltransferase superfamily. RlmI family.</text>
</comment>
<dbReference type="SMART" id="SM00359">
    <property type="entry name" value="PUA"/>
    <property type="match status" value="1"/>
</dbReference>
<evidence type="ECO:0000313" key="11">
    <source>
        <dbReference type="Proteomes" id="UP000000577"/>
    </source>
</evidence>
<dbReference type="OrthoDB" id="9805492at2"/>
<evidence type="ECO:0000256" key="6">
    <source>
        <dbReference type="ARBA" id="ARBA00022691"/>
    </source>
</evidence>
<keyword evidence="3" id="KW-0698">rRNA processing</keyword>
<dbReference type="InterPro" id="IPR041532">
    <property type="entry name" value="RlmI-like_PUA"/>
</dbReference>
<evidence type="ECO:0000256" key="1">
    <source>
        <dbReference type="ARBA" id="ARBA00004496"/>
    </source>
</evidence>
<dbReference type="InterPro" id="IPR015947">
    <property type="entry name" value="PUA-like_sf"/>
</dbReference>
<keyword evidence="5" id="KW-0808">Transferase</keyword>
<reference evidence="10 11" key="1">
    <citation type="journal article" date="2003" name="Science">
        <title>Genome of Geobacter sulfurreducens: metal reduction in subsurface environments.</title>
        <authorList>
            <person name="Methe B.A."/>
            <person name="Nelson K.E."/>
            <person name="Eisen J.A."/>
            <person name="Paulsen I.T."/>
            <person name="Nelson W."/>
            <person name="Heidelberg J.F."/>
            <person name="Wu D."/>
            <person name="Wu M."/>
            <person name="Ward N."/>
            <person name="Beanan M.J."/>
            <person name="Dodson R.J."/>
            <person name="Madupu R."/>
            <person name="Brinkac L.M."/>
            <person name="Daugherty S.C."/>
            <person name="DeBoy R.T."/>
            <person name="Durkin A.S."/>
            <person name="Gwinn M."/>
            <person name="Kolonay J.F."/>
            <person name="Sullivan S.A."/>
            <person name="Haft D.H."/>
            <person name="Selengut J."/>
            <person name="Davidsen T.M."/>
            <person name="Zafar N."/>
            <person name="White O."/>
            <person name="Tran B."/>
            <person name="Romero C."/>
            <person name="Forberger H.A."/>
            <person name="Weidman J."/>
            <person name="Khouri H."/>
            <person name="Feldblyum T.V."/>
            <person name="Utterback T.R."/>
            <person name="Van Aken S.E."/>
            <person name="Lovley D.R."/>
            <person name="Fraser C.M."/>
        </authorList>
    </citation>
    <scope>NUCLEOTIDE SEQUENCE [LARGE SCALE GENOMIC DNA]</scope>
    <source>
        <strain evidence="11">ATCC 51573 / DSM 12127 / PCA</strain>
    </source>
</reference>
<dbReference type="PANTHER" id="PTHR42873">
    <property type="entry name" value="RIBOSOMAL RNA LARGE SUBUNIT METHYLTRANSFERASE"/>
    <property type="match status" value="1"/>
</dbReference>
<keyword evidence="2" id="KW-0963">Cytoplasm</keyword>
<dbReference type="InterPro" id="IPR002478">
    <property type="entry name" value="PUA"/>
</dbReference>
<evidence type="ECO:0000256" key="8">
    <source>
        <dbReference type="ARBA" id="ARBA00038091"/>
    </source>
</evidence>
<dbReference type="KEGG" id="gsu:GSU2626"/>
<evidence type="ECO:0000256" key="7">
    <source>
        <dbReference type="ARBA" id="ARBA00022884"/>
    </source>
</evidence>
<dbReference type="SUPFAM" id="SSF88697">
    <property type="entry name" value="PUA domain-like"/>
    <property type="match status" value="1"/>
</dbReference>
<dbReference type="HOGENOM" id="CLU_014042_0_0_7"/>
<dbReference type="EMBL" id="AE017180">
    <property type="protein sequence ID" value="AAR35998.1"/>
    <property type="molecule type" value="Genomic_DNA"/>
</dbReference>
<dbReference type="FunCoup" id="Q749W6">
    <property type="interactions" value="393"/>
</dbReference>
<dbReference type="SUPFAM" id="SSF53335">
    <property type="entry name" value="S-adenosyl-L-methionine-dependent methyltransferases"/>
    <property type="match status" value="1"/>
</dbReference>
<dbReference type="PANTHER" id="PTHR42873:SF1">
    <property type="entry name" value="S-ADENOSYLMETHIONINE-DEPENDENT METHYLTRANSFERASE DOMAIN-CONTAINING PROTEIN"/>
    <property type="match status" value="1"/>
</dbReference>
<evidence type="ECO:0000259" key="9">
    <source>
        <dbReference type="SMART" id="SM00359"/>
    </source>
</evidence>
<dbReference type="GO" id="GO:0003723">
    <property type="term" value="F:RNA binding"/>
    <property type="evidence" value="ECO:0007669"/>
    <property type="project" value="UniProtKB-KW"/>
</dbReference>
<sequence>MNGTNRTRIILNRGEERRIRGGHPWVFSNEIRDIQGERLPGITADIFDTGGGFLGTGYYNPRSLIAARLLTRERADIDNRDFFLERIGRALALRRQLYPGMETFRLVHGEGDFLPGLVIDKYGEWLSIQLLTAGMDARRELIVATLTELLAPRGIVARNDVAVRSLEGLVEEVEVLAGETPGELEIEEHGLRFRVDIMGGQKTGHFLDQKENHLLLKGISEGKRVLDCFSYSGSWGIHAAAFGAAETLCLDVSERAAALVMANARLNGLGDRVRAEVCDAFERLASLRHEGRRFGVVVLDPPAFVKSKKALKEAEKGYLTVNRRGMELLEEGGYLITCSCSYHMGREPLRELLAQAARQAGRHMRVVGVRSQAPDHPVLLAVPETEYLKCFILQAV</sequence>
<name>Q749W6_GEOSL</name>
<dbReference type="InterPro" id="IPR019614">
    <property type="entry name" value="SAM-dep_methyl-trfase"/>
</dbReference>
<dbReference type="EnsemblBacteria" id="AAR35998">
    <property type="protein sequence ID" value="AAR35998"/>
    <property type="gene ID" value="GSU2626"/>
</dbReference>
<dbReference type="CDD" id="cd21153">
    <property type="entry name" value="PUA_RlmI"/>
    <property type="match status" value="1"/>
</dbReference>
<dbReference type="PROSITE" id="PS50890">
    <property type="entry name" value="PUA"/>
    <property type="match status" value="1"/>
</dbReference>
<evidence type="ECO:0000256" key="4">
    <source>
        <dbReference type="ARBA" id="ARBA00022603"/>
    </source>
</evidence>
<dbReference type="CDD" id="cd02440">
    <property type="entry name" value="AdoMet_MTases"/>
    <property type="match status" value="1"/>
</dbReference>
<dbReference type="Proteomes" id="UP000000577">
    <property type="component" value="Chromosome"/>
</dbReference>
<evidence type="ECO:0000256" key="3">
    <source>
        <dbReference type="ARBA" id="ARBA00022552"/>
    </source>
</evidence>
<dbReference type="GO" id="GO:0009383">
    <property type="term" value="F:rRNA (cytosine-C5-)-methyltransferase activity"/>
    <property type="evidence" value="ECO:0000318"/>
    <property type="project" value="GO_Central"/>
</dbReference>
<organism evidence="10 11">
    <name type="scientific">Geobacter sulfurreducens (strain ATCC 51573 / DSM 12127 / PCA)</name>
    <dbReference type="NCBI Taxonomy" id="243231"/>
    <lineage>
        <taxon>Bacteria</taxon>
        <taxon>Pseudomonadati</taxon>
        <taxon>Thermodesulfobacteriota</taxon>
        <taxon>Desulfuromonadia</taxon>
        <taxon>Geobacterales</taxon>
        <taxon>Geobacteraceae</taxon>
        <taxon>Geobacter</taxon>
    </lineage>
</organism>
<evidence type="ECO:0000313" key="10">
    <source>
        <dbReference type="EMBL" id="AAR35998.1"/>
    </source>
</evidence>
<evidence type="ECO:0000256" key="5">
    <source>
        <dbReference type="ARBA" id="ARBA00022679"/>
    </source>
</evidence>
<dbReference type="GO" id="GO:0005829">
    <property type="term" value="C:cytosol"/>
    <property type="evidence" value="ECO:0000318"/>
    <property type="project" value="GO_Central"/>
</dbReference>
<dbReference type="InParanoid" id="Q749W6"/>
<dbReference type="eggNOG" id="COG1092">
    <property type="taxonomic scope" value="Bacteria"/>
</dbReference>
<reference evidence="10 11" key="2">
    <citation type="journal article" date="2012" name="BMC Genomics">
        <title>Comparative genomic analysis of Geobacter sulfurreducens KN400, a strain with enhanced capacity for extracellular electron transfer and electricity production.</title>
        <authorList>
            <person name="Butler J.E."/>
            <person name="Young N.D."/>
            <person name="Aklujkar M."/>
            <person name="Lovley D.R."/>
        </authorList>
    </citation>
    <scope>NUCLEOTIDE SEQUENCE [LARGE SCALE GENOMIC DNA]</scope>
    <source>
        <strain evidence="11">ATCC 51573 / DSM 12127 / PCA</strain>
    </source>
</reference>
<feature type="domain" description="PUA" evidence="9">
    <location>
        <begin position="7"/>
        <end position="92"/>
    </location>
</feature>
<proteinExistence type="inferred from homology"/>
<dbReference type="PATRIC" id="fig|243231.5.peg.2656"/>
<evidence type="ECO:0000256" key="2">
    <source>
        <dbReference type="ARBA" id="ARBA00022490"/>
    </source>
</evidence>
<dbReference type="InterPro" id="IPR029063">
    <property type="entry name" value="SAM-dependent_MTases_sf"/>
</dbReference>
<dbReference type="CDD" id="cd11572">
    <property type="entry name" value="RlmI_M_like"/>
    <property type="match status" value="1"/>
</dbReference>
<dbReference type="Gene3D" id="3.40.50.150">
    <property type="entry name" value="Vaccinia Virus protein VP39"/>
    <property type="match status" value="1"/>
</dbReference>
<dbReference type="AlphaFoldDB" id="Q749W6"/>
<keyword evidence="11" id="KW-1185">Reference proteome</keyword>
<dbReference type="GO" id="GO:0070475">
    <property type="term" value="P:rRNA base methylation"/>
    <property type="evidence" value="ECO:0000318"/>
    <property type="project" value="GO_Central"/>
</dbReference>
<accession>Q749W6</accession>
<keyword evidence="4 10" id="KW-0489">Methyltransferase</keyword>
<dbReference type="Gene3D" id="2.30.130.10">
    <property type="entry name" value="PUA domain"/>
    <property type="match status" value="1"/>
</dbReference>
<dbReference type="Gene3D" id="3.30.750.80">
    <property type="entry name" value="RNA methyltransferase domain (HRMD) like"/>
    <property type="match status" value="1"/>
</dbReference>
<dbReference type="STRING" id="243231.GSU2626"/>
<keyword evidence="7" id="KW-0694">RNA-binding</keyword>
<gene>
    <name evidence="10" type="ordered locus">GSU2626</name>
</gene>
<dbReference type="Pfam" id="PF10672">
    <property type="entry name" value="Methyltrans_SAM"/>
    <property type="match status" value="1"/>
</dbReference>
<dbReference type="InterPro" id="IPR036974">
    <property type="entry name" value="PUA_sf"/>
</dbReference>
<comment type="subcellular location">
    <subcellularLocation>
        <location evidence="1">Cytoplasm</location>
    </subcellularLocation>
</comment>
<dbReference type="SMR" id="Q749W6"/>
<protein>
    <submittedName>
        <fullName evidence="10">SAM-dependent methyltransferase, PUA domain-containing</fullName>
    </submittedName>
</protein>
<keyword evidence="6" id="KW-0949">S-adenosyl-L-methionine</keyword>